<dbReference type="CDD" id="cd00118">
    <property type="entry name" value="LysM"/>
    <property type="match status" value="1"/>
</dbReference>
<protein>
    <submittedName>
        <fullName evidence="6">Leucine-rich repeat domain-containing protein</fullName>
    </submittedName>
</protein>
<feature type="domain" description="LysM" evidence="5">
    <location>
        <begin position="99"/>
        <end position="143"/>
    </location>
</feature>
<reference evidence="6 7" key="1">
    <citation type="submission" date="2020-07" db="EMBL/GenBank/DDBJ databases">
        <title>Facklamia lactis sp. nov., isolated from raw milk.</title>
        <authorList>
            <person name="Doll E.V."/>
            <person name="Huptas C."/>
            <person name="Staib L."/>
            <person name="Wenning M."/>
            <person name="Scherer S."/>
        </authorList>
    </citation>
    <scope>NUCLEOTIDE SEQUENCE [LARGE SCALE GENOMIC DNA]</scope>
    <source>
        <strain evidence="6 7">DSM 111018</strain>
    </source>
</reference>
<organism evidence="6 7">
    <name type="scientific">Facklamia lactis</name>
    <dbReference type="NCBI Taxonomy" id="2749967"/>
    <lineage>
        <taxon>Bacteria</taxon>
        <taxon>Bacillati</taxon>
        <taxon>Bacillota</taxon>
        <taxon>Bacilli</taxon>
        <taxon>Lactobacillales</taxon>
        <taxon>Aerococcaceae</taxon>
        <taxon>Facklamia</taxon>
    </lineage>
</organism>
<evidence type="ECO:0000256" key="1">
    <source>
        <dbReference type="ARBA" id="ARBA00022614"/>
    </source>
</evidence>
<dbReference type="SUPFAM" id="SSF52058">
    <property type="entry name" value="L domain-like"/>
    <property type="match status" value="1"/>
</dbReference>
<keyword evidence="3" id="KW-0175">Coiled coil</keyword>
<dbReference type="InterPro" id="IPR003591">
    <property type="entry name" value="Leu-rich_rpt_typical-subtyp"/>
</dbReference>
<evidence type="ECO:0000256" key="2">
    <source>
        <dbReference type="ARBA" id="ARBA00022737"/>
    </source>
</evidence>
<dbReference type="Pfam" id="PF12799">
    <property type="entry name" value="LRR_4"/>
    <property type="match status" value="1"/>
</dbReference>
<evidence type="ECO:0000313" key="6">
    <source>
        <dbReference type="EMBL" id="MBG9986936.1"/>
    </source>
</evidence>
<dbReference type="PANTHER" id="PTHR46652:SF3">
    <property type="entry name" value="LEUCINE-RICH REPEAT-CONTAINING PROTEIN 9"/>
    <property type="match status" value="1"/>
</dbReference>
<dbReference type="RefSeq" id="WP_197115854.1">
    <property type="nucleotide sequence ID" value="NZ_JACBXQ010000005.1"/>
</dbReference>
<dbReference type="Pfam" id="PF01476">
    <property type="entry name" value="LysM"/>
    <property type="match status" value="1"/>
</dbReference>
<proteinExistence type="predicted"/>
<sequence>MRRRKCKTLLALFTVGSLLVTSTGQSLCPVYAEESVDILAIYLDPQASKFKEKDWYINLDLVKEESLQAIKKEQESIGKSITLEEVKEEIQRQMNMGLPVYVVQPGDHLDLLAQAIEIEVEDLADANQLSVGAELLVGDVLTGILPNSDQVLQEKWLENQSMEEERKADEDLTFPEQEELIEEVKETSDELSEEVAEETTIEEAHPTEPDPNEPVLFANEILRQEVLAHLKDPSNLWDASKALIHAEEHYQPTYEDMANLKTFRSILLYQDQDVADQSLMGLEAAQNLETIQISYSDVADYQALGNLKNLKSVQLSGNGLAEIDFLADLSQLQELNLSSNNIESLANLKNLTQLKHLTVDNNQLQDLEGLEKMDQLEYLYALDNQIDNLKGIQPLSALKYLNVDHNRLTSIDDLGFKPNMEVLDLSQNTLDDLSLVAEMPKLRALFVISTKNITDLKPLENLANLEALSIRDNQVSDIRPLSRLNQLKYLHLYENKIDNIEAISGLTELRELNISKNQVVDITPISDMQKLRVFFAYQNRVENPNPIVGLDNLRIANLSENSIYDLSGLITQMEAHNRQGYVVDRGMNSLIMDQYMISFEEDIVKIEFANPIKNIRNQFVAVDTNTRAEDGMYEGDPIQKAVDAYNQAIESLANQGVSIVSRTEVADNDTLVIRLSSEYFDQEGEEVSVQLPFFEREAISYDSFYSDFPEILDPILDGTFADSPKREGESYALTNPFSGILELEFNKTQSVDGVLERSEISEETVVPSDSSMDYSEETVIDEVRDDEDITGFDMTEEVSAEEYVSEEILSVETEE</sequence>
<keyword evidence="2" id="KW-0677">Repeat</keyword>
<dbReference type="PANTHER" id="PTHR46652">
    <property type="entry name" value="LEUCINE-RICH REPEAT AND IQ DOMAIN-CONTAINING PROTEIN 1-RELATED"/>
    <property type="match status" value="1"/>
</dbReference>
<dbReference type="PROSITE" id="PS51450">
    <property type="entry name" value="LRR"/>
    <property type="match status" value="9"/>
</dbReference>
<evidence type="ECO:0000313" key="7">
    <source>
        <dbReference type="Proteomes" id="UP000721415"/>
    </source>
</evidence>
<comment type="caution">
    <text evidence="6">The sequence shown here is derived from an EMBL/GenBank/DDBJ whole genome shotgun (WGS) entry which is preliminary data.</text>
</comment>
<keyword evidence="4" id="KW-0732">Signal</keyword>
<gene>
    <name evidence="6" type="ORF">HZY91_08550</name>
</gene>
<evidence type="ECO:0000256" key="3">
    <source>
        <dbReference type="SAM" id="Coils"/>
    </source>
</evidence>
<dbReference type="InterPro" id="IPR018392">
    <property type="entry name" value="LysM"/>
</dbReference>
<keyword evidence="7" id="KW-1185">Reference proteome</keyword>
<feature type="signal peptide" evidence="4">
    <location>
        <begin position="1"/>
        <end position="26"/>
    </location>
</feature>
<dbReference type="PROSITE" id="PS51782">
    <property type="entry name" value="LYSM"/>
    <property type="match status" value="1"/>
</dbReference>
<dbReference type="SMART" id="SM00364">
    <property type="entry name" value="LRR_BAC"/>
    <property type="match status" value="3"/>
</dbReference>
<dbReference type="Proteomes" id="UP000721415">
    <property type="component" value="Unassembled WGS sequence"/>
</dbReference>
<dbReference type="SMART" id="SM00365">
    <property type="entry name" value="LRR_SD22"/>
    <property type="match status" value="8"/>
</dbReference>
<dbReference type="Gene3D" id="3.10.350.10">
    <property type="entry name" value="LysM domain"/>
    <property type="match status" value="1"/>
</dbReference>
<accession>A0ABS0LRZ2</accession>
<dbReference type="InterPro" id="IPR032675">
    <property type="entry name" value="LRR_dom_sf"/>
</dbReference>
<dbReference type="Gene3D" id="3.80.10.10">
    <property type="entry name" value="Ribonuclease Inhibitor"/>
    <property type="match status" value="1"/>
</dbReference>
<dbReference type="InterPro" id="IPR036779">
    <property type="entry name" value="LysM_dom_sf"/>
</dbReference>
<feature type="coiled-coil region" evidence="3">
    <location>
        <begin position="174"/>
        <end position="201"/>
    </location>
</feature>
<dbReference type="InterPro" id="IPR025875">
    <property type="entry name" value="Leu-rich_rpt_4"/>
</dbReference>
<evidence type="ECO:0000259" key="5">
    <source>
        <dbReference type="PROSITE" id="PS51782"/>
    </source>
</evidence>
<dbReference type="Pfam" id="PF13855">
    <property type="entry name" value="LRR_8"/>
    <property type="match status" value="2"/>
</dbReference>
<evidence type="ECO:0000256" key="4">
    <source>
        <dbReference type="SAM" id="SignalP"/>
    </source>
</evidence>
<keyword evidence="1" id="KW-0433">Leucine-rich repeat</keyword>
<name>A0ABS0LRZ2_9LACT</name>
<dbReference type="InterPro" id="IPR001611">
    <property type="entry name" value="Leu-rich_rpt"/>
</dbReference>
<dbReference type="InterPro" id="IPR050836">
    <property type="entry name" value="SDS22/Internalin_LRR"/>
</dbReference>
<dbReference type="SMART" id="SM00369">
    <property type="entry name" value="LRR_TYP"/>
    <property type="match status" value="7"/>
</dbReference>
<dbReference type="EMBL" id="JACBXQ010000005">
    <property type="protein sequence ID" value="MBG9986936.1"/>
    <property type="molecule type" value="Genomic_DNA"/>
</dbReference>
<feature type="chain" id="PRO_5046187622" evidence="4">
    <location>
        <begin position="27"/>
        <end position="815"/>
    </location>
</feature>